<keyword evidence="3" id="KW-0443">Lipid metabolism</keyword>
<keyword evidence="2" id="KW-0442">Lipid degradation</keyword>
<organism evidence="5 6">
    <name type="scientific">Lupinus albus</name>
    <name type="common">White lupine</name>
    <name type="synonym">Lupinus termis</name>
    <dbReference type="NCBI Taxonomy" id="3870"/>
    <lineage>
        <taxon>Eukaryota</taxon>
        <taxon>Viridiplantae</taxon>
        <taxon>Streptophyta</taxon>
        <taxon>Embryophyta</taxon>
        <taxon>Tracheophyta</taxon>
        <taxon>Spermatophyta</taxon>
        <taxon>Magnoliopsida</taxon>
        <taxon>eudicotyledons</taxon>
        <taxon>Gunneridae</taxon>
        <taxon>Pentapetalae</taxon>
        <taxon>rosids</taxon>
        <taxon>fabids</taxon>
        <taxon>Fabales</taxon>
        <taxon>Fabaceae</taxon>
        <taxon>Papilionoideae</taxon>
        <taxon>50 kb inversion clade</taxon>
        <taxon>genistoids sensu lato</taxon>
        <taxon>core genistoids</taxon>
        <taxon>Genisteae</taxon>
        <taxon>Lupinus</taxon>
    </lineage>
</organism>
<evidence type="ECO:0000256" key="3">
    <source>
        <dbReference type="ARBA" id="ARBA00023098"/>
    </source>
</evidence>
<evidence type="ECO:0000313" key="5">
    <source>
        <dbReference type="EMBL" id="KAE9619290.1"/>
    </source>
</evidence>
<name>A0A6A4QZL5_LUPAL</name>
<keyword evidence="1" id="KW-0378">Hydrolase</keyword>
<dbReference type="PANTHER" id="PTHR46020:SF4">
    <property type="entry name" value="OS04G0650200 PROTEIN"/>
    <property type="match status" value="1"/>
</dbReference>
<dbReference type="OrthoDB" id="1600564at2759"/>
<feature type="signal peptide" evidence="4">
    <location>
        <begin position="1"/>
        <end position="19"/>
    </location>
</feature>
<dbReference type="Proteomes" id="UP000447434">
    <property type="component" value="Chromosome 2"/>
</dbReference>
<keyword evidence="4" id="KW-0732">Signal</keyword>
<dbReference type="GO" id="GO:0016042">
    <property type="term" value="P:lipid catabolic process"/>
    <property type="evidence" value="ECO:0007669"/>
    <property type="project" value="UniProtKB-KW"/>
</dbReference>
<keyword evidence="6" id="KW-1185">Reference proteome</keyword>
<dbReference type="GO" id="GO:0016787">
    <property type="term" value="F:hydrolase activity"/>
    <property type="evidence" value="ECO:0007669"/>
    <property type="project" value="UniProtKB-KW"/>
</dbReference>
<comment type="caution">
    <text evidence="5">The sequence shown here is derived from an EMBL/GenBank/DDBJ whole genome shotgun (WGS) entry which is preliminary data.</text>
</comment>
<sequence length="84" mass="9370">MALLPLFLVLAISTEEVEGAKLFVFGDSYLDTGNFLTSASYKSPYGITYPGYPAGRFGNGRVLTDYLGNFLFPCLLYLFDLFLY</sequence>
<accession>A0A6A4QZL5</accession>
<reference evidence="6" key="1">
    <citation type="journal article" date="2020" name="Nat. Commun.">
        <title>Genome sequence of the cluster root forming white lupin.</title>
        <authorList>
            <person name="Hufnagel B."/>
            <person name="Marques A."/>
            <person name="Soriano A."/>
            <person name="Marques L."/>
            <person name="Divol F."/>
            <person name="Doumas P."/>
            <person name="Sallet E."/>
            <person name="Mancinotti D."/>
            <person name="Carrere S."/>
            <person name="Marande W."/>
            <person name="Arribat S."/>
            <person name="Keller J."/>
            <person name="Huneau C."/>
            <person name="Blein T."/>
            <person name="Aime D."/>
            <person name="Laguerre M."/>
            <person name="Taylor J."/>
            <person name="Schubert V."/>
            <person name="Nelson M."/>
            <person name="Geu-Flores F."/>
            <person name="Crespi M."/>
            <person name="Gallardo-Guerrero K."/>
            <person name="Delaux P.-M."/>
            <person name="Salse J."/>
            <person name="Berges H."/>
            <person name="Guyot R."/>
            <person name="Gouzy J."/>
            <person name="Peret B."/>
        </authorList>
    </citation>
    <scope>NUCLEOTIDE SEQUENCE [LARGE SCALE GENOMIC DNA]</scope>
    <source>
        <strain evidence="6">cv. Amiga</strain>
    </source>
</reference>
<evidence type="ECO:0000256" key="1">
    <source>
        <dbReference type="ARBA" id="ARBA00022801"/>
    </source>
</evidence>
<dbReference type="PANTHER" id="PTHR46020">
    <property type="entry name" value="OSJNBB0059K02.9 PROTEIN"/>
    <property type="match status" value="1"/>
</dbReference>
<feature type="chain" id="PRO_5025459993" evidence="4">
    <location>
        <begin position="20"/>
        <end position="84"/>
    </location>
</feature>
<dbReference type="Gene3D" id="3.40.50.1110">
    <property type="entry name" value="SGNH hydrolase"/>
    <property type="match status" value="1"/>
</dbReference>
<gene>
    <name evidence="5" type="ORF">Lalb_Chr02g0151541</name>
</gene>
<dbReference type="AlphaFoldDB" id="A0A6A4QZL5"/>
<proteinExistence type="predicted"/>
<evidence type="ECO:0000313" key="6">
    <source>
        <dbReference type="Proteomes" id="UP000447434"/>
    </source>
</evidence>
<dbReference type="EMBL" id="WOCE01000002">
    <property type="protein sequence ID" value="KAE9619290.1"/>
    <property type="molecule type" value="Genomic_DNA"/>
</dbReference>
<protein>
    <submittedName>
        <fullName evidence="5">Putative carboxylesterase</fullName>
    </submittedName>
</protein>
<dbReference type="InterPro" id="IPR036514">
    <property type="entry name" value="SGNH_hydro_sf"/>
</dbReference>
<evidence type="ECO:0000256" key="2">
    <source>
        <dbReference type="ARBA" id="ARBA00022963"/>
    </source>
</evidence>
<evidence type="ECO:0000256" key="4">
    <source>
        <dbReference type="SAM" id="SignalP"/>
    </source>
</evidence>